<keyword evidence="1" id="KW-0812">Transmembrane</keyword>
<organism evidence="2 3">
    <name type="scientific">Candidatus Neomicrothrix parvicella RN1</name>
    <dbReference type="NCBI Taxonomy" id="1229780"/>
    <lineage>
        <taxon>Bacteria</taxon>
        <taxon>Bacillati</taxon>
        <taxon>Actinomycetota</taxon>
        <taxon>Acidimicrobiia</taxon>
        <taxon>Acidimicrobiales</taxon>
        <taxon>Microthrixaceae</taxon>
        <taxon>Candidatus Neomicrothrix</taxon>
    </lineage>
</organism>
<dbReference type="EMBL" id="CANL01000029">
    <property type="protein sequence ID" value="CCM64252.1"/>
    <property type="molecule type" value="Genomic_DNA"/>
</dbReference>
<accession>R4Z660</accession>
<name>R4Z660_9ACTN</name>
<feature type="transmembrane region" description="Helical" evidence="1">
    <location>
        <begin position="6"/>
        <end position="29"/>
    </location>
</feature>
<evidence type="ECO:0000256" key="1">
    <source>
        <dbReference type="SAM" id="Phobius"/>
    </source>
</evidence>
<evidence type="ECO:0000313" key="3">
    <source>
        <dbReference type="Proteomes" id="UP000018291"/>
    </source>
</evidence>
<dbReference type="AlphaFoldDB" id="R4Z660"/>
<sequence>MLANVLDLASISTMGSVGFLIIFGVVNAAEPRTSQVRDSSAPISVGRWHMNSAP</sequence>
<gene>
    <name evidence="2" type="ORF">BN381_350112</name>
</gene>
<evidence type="ECO:0000313" key="2">
    <source>
        <dbReference type="EMBL" id="CCM64252.1"/>
    </source>
</evidence>
<reference evidence="2 3" key="1">
    <citation type="journal article" date="2013" name="ISME J.">
        <title>Metabolic model for the filamentous 'Candidatus Microthrix parvicella' based on genomic and metagenomic analyses.</title>
        <authorList>
            <person name="Jon McIlroy S."/>
            <person name="Kristiansen R."/>
            <person name="Albertsen M."/>
            <person name="Michael Karst S."/>
            <person name="Rossetti S."/>
            <person name="Lund Nielsen J."/>
            <person name="Tandoi V."/>
            <person name="James Seviour R."/>
            <person name="Nielsen P.H."/>
        </authorList>
    </citation>
    <scope>NUCLEOTIDE SEQUENCE [LARGE SCALE GENOMIC DNA]</scope>
    <source>
        <strain evidence="2 3">RN1</strain>
    </source>
</reference>
<dbReference type="HOGENOM" id="CLU_3041530_0_0_11"/>
<protein>
    <submittedName>
        <fullName evidence="2">Uncharacterized protein</fullName>
    </submittedName>
</protein>
<proteinExistence type="predicted"/>
<dbReference type="Proteomes" id="UP000018291">
    <property type="component" value="Unassembled WGS sequence"/>
</dbReference>
<comment type="caution">
    <text evidence="2">The sequence shown here is derived from an EMBL/GenBank/DDBJ whole genome shotgun (WGS) entry which is preliminary data.</text>
</comment>
<keyword evidence="1" id="KW-1133">Transmembrane helix</keyword>
<keyword evidence="3" id="KW-1185">Reference proteome</keyword>
<keyword evidence="1" id="KW-0472">Membrane</keyword>